<accession>A0AAN7SHN2</accession>
<evidence type="ECO:0000313" key="1">
    <source>
        <dbReference type="EMBL" id="KAK4881552.1"/>
    </source>
</evidence>
<protein>
    <submittedName>
        <fullName evidence="1">Uncharacterized protein</fullName>
    </submittedName>
</protein>
<reference evidence="2" key="1">
    <citation type="submission" date="2023-01" db="EMBL/GenBank/DDBJ databases">
        <title>Key to firefly adult light organ development and bioluminescence: homeobox transcription factors regulate luciferase expression and transportation to peroxisome.</title>
        <authorList>
            <person name="Fu X."/>
        </authorList>
    </citation>
    <scope>NUCLEOTIDE SEQUENCE [LARGE SCALE GENOMIC DNA]</scope>
</reference>
<gene>
    <name evidence="1" type="ORF">RN001_004871</name>
</gene>
<dbReference type="Pfam" id="PF15992">
    <property type="entry name" value="DUF4769"/>
    <property type="match status" value="1"/>
</dbReference>
<keyword evidence="2" id="KW-1185">Reference proteome</keyword>
<proteinExistence type="predicted"/>
<evidence type="ECO:0000313" key="2">
    <source>
        <dbReference type="Proteomes" id="UP001353858"/>
    </source>
</evidence>
<name>A0AAN7SHN2_9COLE</name>
<dbReference type="Proteomes" id="UP001353858">
    <property type="component" value="Unassembled WGS sequence"/>
</dbReference>
<sequence>MDANDVMVNFISNNNHIFNYNDNADVTNIQDSELPIEAKSYIQLTGNSNTIKIKSKFLEKENTSEKLAELKHLLINWNLEELYEYFLEEQLYVSVLKCLNKEMASNLLPLKYSKGIQIIFFTNWCKWIDGTHSKELHPVSDNTECNILKSTTNTDNNQQSRVTLLKILNYSVHGRNVLEHYKKNSRITNDNVRKLLLDAIVDYYLQQKLELTTQDCDNLSNEIVNSFNGETKEYYYSHRKNSCPRGKLYNKFHNKKSFFKKTVADTLVKTNQEKATNFNTGEEEIEYVRALKYDNLTIEEIISHYNKCRNTRLSQIKACQDMKEVYASWPHYKQSYGYKLIYNDFNYLYGCHSKIYEEFDTFFEKLLPVFKEKIKDLESIKLFTQLDVQRNSLTEDGRNAGLLYLLPIILPPTTRSVVKVSDVTAWDSYIAHQNEHRSSIQPCIGIIGEHILYPKEIYVYWDNIKFRFHNILRALDVCFMIFFVFNFSYPKESEAVWQLINKYFYNIKDSDAGGVHTSVSLLFHIIKNEL</sequence>
<dbReference type="AlphaFoldDB" id="A0AAN7SHN2"/>
<dbReference type="InterPro" id="IPR031934">
    <property type="entry name" value="DUF4769"/>
</dbReference>
<comment type="caution">
    <text evidence="1">The sequence shown here is derived from an EMBL/GenBank/DDBJ whole genome shotgun (WGS) entry which is preliminary data.</text>
</comment>
<organism evidence="1 2">
    <name type="scientific">Aquatica leii</name>
    <dbReference type="NCBI Taxonomy" id="1421715"/>
    <lineage>
        <taxon>Eukaryota</taxon>
        <taxon>Metazoa</taxon>
        <taxon>Ecdysozoa</taxon>
        <taxon>Arthropoda</taxon>
        <taxon>Hexapoda</taxon>
        <taxon>Insecta</taxon>
        <taxon>Pterygota</taxon>
        <taxon>Neoptera</taxon>
        <taxon>Endopterygota</taxon>
        <taxon>Coleoptera</taxon>
        <taxon>Polyphaga</taxon>
        <taxon>Elateriformia</taxon>
        <taxon>Elateroidea</taxon>
        <taxon>Lampyridae</taxon>
        <taxon>Luciolinae</taxon>
        <taxon>Aquatica</taxon>
    </lineage>
</organism>
<dbReference type="EMBL" id="JARPUR010000002">
    <property type="protein sequence ID" value="KAK4881552.1"/>
    <property type="molecule type" value="Genomic_DNA"/>
</dbReference>